<feature type="domain" description="Aspartate/glutamate/uridylate kinase" evidence="11">
    <location>
        <begin position="9"/>
        <end position="210"/>
    </location>
</feature>
<feature type="domain" description="Methyltransferase type 11" evidence="12">
    <location>
        <begin position="289"/>
        <end position="374"/>
    </location>
</feature>
<evidence type="ECO:0000256" key="3">
    <source>
        <dbReference type="ARBA" id="ARBA00012899"/>
    </source>
</evidence>
<dbReference type="GO" id="GO:0033862">
    <property type="term" value="F:UMP kinase activity"/>
    <property type="evidence" value="ECO:0007669"/>
    <property type="project" value="UniProtKB-EC"/>
</dbReference>
<dbReference type="CDD" id="cd02440">
    <property type="entry name" value="AdoMet_MTases"/>
    <property type="match status" value="1"/>
</dbReference>
<dbReference type="GO" id="GO:0008757">
    <property type="term" value="F:S-adenosylmethionine-dependent methyltransferase activity"/>
    <property type="evidence" value="ECO:0007669"/>
    <property type="project" value="InterPro"/>
</dbReference>
<evidence type="ECO:0000256" key="6">
    <source>
        <dbReference type="ARBA" id="ARBA00022741"/>
    </source>
</evidence>
<dbReference type="PANTHER" id="PTHR42833:SF4">
    <property type="entry name" value="URIDYLATE KINASE PUMPKIN, CHLOROPLASTIC"/>
    <property type="match status" value="1"/>
</dbReference>
<dbReference type="InterPro" id="IPR001048">
    <property type="entry name" value="Asp/Glu/Uridylate_kinase"/>
</dbReference>
<dbReference type="Pfam" id="PF08241">
    <property type="entry name" value="Methyltransf_11"/>
    <property type="match status" value="1"/>
</dbReference>
<keyword evidence="7" id="KW-0418">Kinase</keyword>
<dbReference type="SUPFAM" id="SSF53335">
    <property type="entry name" value="S-adenosyl-L-methionine-dependent methyltransferases"/>
    <property type="match status" value="1"/>
</dbReference>
<evidence type="ECO:0000259" key="11">
    <source>
        <dbReference type="Pfam" id="PF00696"/>
    </source>
</evidence>
<dbReference type="GO" id="GO:0005524">
    <property type="term" value="F:ATP binding"/>
    <property type="evidence" value="ECO:0007669"/>
    <property type="project" value="UniProtKB-KW"/>
</dbReference>
<evidence type="ECO:0000256" key="10">
    <source>
        <dbReference type="ARBA" id="ARBA00032092"/>
    </source>
</evidence>
<gene>
    <name evidence="13" type="ORF">A2970_02500</name>
</gene>
<dbReference type="InterPro" id="IPR011818">
    <property type="entry name" value="Uridylate_kinase_arch/spir"/>
</dbReference>
<name>A0A1F7JCR7_9BACT</name>
<dbReference type="InterPro" id="IPR013216">
    <property type="entry name" value="Methyltransf_11"/>
</dbReference>
<dbReference type="AlphaFoldDB" id="A0A1F7JCR7"/>
<evidence type="ECO:0000256" key="2">
    <source>
        <dbReference type="ARBA" id="ARBA00007614"/>
    </source>
</evidence>
<dbReference type="EC" id="2.7.4.22" evidence="3"/>
<comment type="pathway">
    <text evidence="1">Pyrimidine metabolism; CTP biosynthesis via de novo pathway; UDP from UMP (UMPK route): step 1/1.</text>
</comment>
<dbReference type="Pfam" id="PF00696">
    <property type="entry name" value="AA_kinase"/>
    <property type="match status" value="1"/>
</dbReference>
<dbReference type="NCBIfam" id="TIGR02076">
    <property type="entry name" value="pyrH_arch"/>
    <property type="match status" value="1"/>
</dbReference>
<keyword evidence="9" id="KW-0665">Pyrimidine biosynthesis</keyword>
<keyword evidence="5" id="KW-0808">Transferase</keyword>
<evidence type="ECO:0000256" key="1">
    <source>
        <dbReference type="ARBA" id="ARBA00004791"/>
    </source>
</evidence>
<evidence type="ECO:0000259" key="12">
    <source>
        <dbReference type="Pfam" id="PF08241"/>
    </source>
</evidence>
<comment type="similarity">
    <text evidence="2">Belongs to the UMP kinase family.</text>
</comment>
<keyword evidence="6" id="KW-0547">Nucleotide-binding</keyword>
<dbReference type="SUPFAM" id="SSF53633">
    <property type="entry name" value="Carbamate kinase-like"/>
    <property type="match status" value="1"/>
</dbReference>
<evidence type="ECO:0000256" key="9">
    <source>
        <dbReference type="ARBA" id="ARBA00022975"/>
    </source>
</evidence>
<dbReference type="EMBL" id="MGAT01000001">
    <property type="protein sequence ID" value="OGK53403.1"/>
    <property type="molecule type" value="Genomic_DNA"/>
</dbReference>
<evidence type="ECO:0000256" key="7">
    <source>
        <dbReference type="ARBA" id="ARBA00022777"/>
    </source>
</evidence>
<evidence type="ECO:0000313" key="14">
    <source>
        <dbReference type="Proteomes" id="UP000178857"/>
    </source>
</evidence>
<dbReference type="InterPro" id="IPR036393">
    <property type="entry name" value="AceGlu_kinase-like_sf"/>
</dbReference>
<reference evidence="13 14" key="1">
    <citation type="journal article" date="2016" name="Nat. Commun.">
        <title>Thousands of microbial genomes shed light on interconnected biogeochemical processes in an aquifer system.</title>
        <authorList>
            <person name="Anantharaman K."/>
            <person name="Brown C.T."/>
            <person name="Hug L.A."/>
            <person name="Sharon I."/>
            <person name="Castelle C.J."/>
            <person name="Probst A.J."/>
            <person name="Thomas B.C."/>
            <person name="Singh A."/>
            <person name="Wilkins M.J."/>
            <person name="Karaoz U."/>
            <person name="Brodie E.L."/>
            <person name="Williams K.H."/>
            <person name="Hubbard S.S."/>
            <person name="Banfield J.F."/>
        </authorList>
    </citation>
    <scope>NUCLEOTIDE SEQUENCE [LARGE SCALE GENOMIC DNA]</scope>
</reference>
<dbReference type="PANTHER" id="PTHR42833">
    <property type="entry name" value="URIDYLATE KINASE"/>
    <property type="match status" value="1"/>
</dbReference>
<dbReference type="Gene3D" id="3.40.50.150">
    <property type="entry name" value="Vaccinia Virus protein VP39"/>
    <property type="match status" value="1"/>
</dbReference>
<sequence length="446" mass="50889">MFKKSEPPIVISVGGSLIVPNGGVDTNFLSNLNKLIRNQVIKGRRFLLVAGGGNIARHYRDAGKQIIGDITDEDLDWLAIHTTRLNAHLLRTIFQDIANPRIVINYEKKIANWKEPVAIGAGWKPGWSTDYDAVILARDYKANVIINLSNVDRVYDRDPNKFKDARPIEKMTWDEMEKLVGNKWSPGLNMPFDPIATQLSKQYGLTVIIAPGHDFKNLENIIEGEPFKGTVIQPFKIDAGFYDHDYYLGKKGGHRFNRVESLGGKIFYNAMNFIRALIIKLSLNPKNCLEVGCGLGHLIRWLRFFGIDAHGIDFSAYAHKLAPPDIKPYMKVADVADIPYKDDSFDLVVSFNLLQHLERSKIKQAVQETVRVSRKYIFHKIITSDHNILYGLFHRRNFSDVSFFHTKYWLKLFSSFKTVTVKTASLLNPFDFVGSRFLLKKKQNDS</sequence>
<protein>
    <recommendedName>
        <fullName evidence="3">UMP kinase</fullName>
        <ecNumber evidence="3">2.7.4.22</ecNumber>
    </recommendedName>
    <alternativeName>
        <fullName evidence="10">Uridine monophosphate kinase</fullName>
    </alternativeName>
</protein>
<dbReference type="Proteomes" id="UP000178857">
    <property type="component" value="Unassembled WGS sequence"/>
</dbReference>
<keyword evidence="8" id="KW-0067">ATP-binding</keyword>
<evidence type="ECO:0000256" key="4">
    <source>
        <dbReference type="ARBA" id="ARBA00022490"/>
    </source>
</evidence>
<organism evidence="13 14">
    <name type="scientific">Candidatus Roizmanbacteria bacterium RIFCSPLOWO2_01_FULL_44_13</name>
    <dbReference type="NCBI Taxonomy" id="1802069"/>
    <lineage>
        <taxon>Bacteria</taxon>
        <taxon>Candidatus Roizmaniibacteriota</taxon>
    </lineage>
</organism>
<accession>A0A1F7JCR7</accession>
<evidence type="ECO:0000256" key="5">
    <source>
        <dbReference type="ARBA" id="ARBA00022679"/>
    </source>
</evidence>
<proteinExistence type="inferred from homology"/>
<dbReference type="InterPro" id="IPR029063">
    <property type="entry name" value="SAM-dependent_MTases_sf"/>
</dbReference>
<keyword evidence="4" id="KW-0963">Cytoplasm</keyword>
<evidence type="ECO:0000256" key="8">
    <source>
        <dbReference type="ARBA" id="ARBA00022840"/>
    </source>
</evidence>
<dbReference type="Gene3D" id="3.40.1160.10">
    <property type="entry name" value="Acetylglutamate kinase-like"/>
    <property type="match status" value="1"/>
</dbReference>
<evidence type="ECO:0000313" key="13">
    <source>
        <dbReference type="EMBL" id="OGK53403.1"/>
    </source>
</evidence>
<comment type="caution">
    <text evidence="13">The sequence shown here is derived from an EMBL/GenBank/DDBJ whole genome shotgun (WGS) entry which is preliminary data.</text>
</comment>
<dbReference type="GO" id="GO:0006225">
    <property type="term" value="P:UDP biosynthetic process"/>
    <property type="evidence" value="ECO:0007669"/>
    <property type="project" value="TreeGrafter"/>
</dbReference>
<dbReference type="STRING" id="1802069.A2970_02500"/>